<dbReference type="Pfam" id="PF08002">
    <property type="entry name" value="DUF1697"/>
    <property type="match status" value="1"/>
</dbReference>
<sequence length="171" mass="17988">MATTTYVGLLRAVNVGGTGKLPMADLREMCEAAGFRDVRTYIASGNVVFRSKGSADKAKSALEKALAEYAGKPVGVAIRTHEELAAVAAGNPFQDAAGNRLVVVFLDAPPPADALKHASHQTDERIALGRREIYIAYGEGMGDSKLKLPAAKTGTGRNLNTVMKLIGMSAE</sequence>
<name>A0A4U5JXI6_9GAMM</name>
<dbReference type="RefSeq" id="WP_137266101.1">
    <property type="nucleotide sequence ID" value="NZ_SZUA01000001.1"/>
</dbReference>
<dbReference type="SUPFAM" id="SSF160379">
    <property type="entry name" value="SP0830-like"/>
    <property type="match status" value="1"/>
</dbReference>
<gene>
    <name evidence="1" type="ORF">FCE95_06395</name>
</gene>
<dbReference type="OrthoDB" id="9806494at2"/>
<keyword evidence="2" id="KW-1185">Reference proteome</keyword>
<dbReference type="Gene3D" id="3.30.70.1280">
    <property type="entry name" value="SP0830-like domains"/>
    <property type="match status" value="1"/>
</dbReference>
<dbReference type="PANTHER" id="PTHR36439">
    <property type="entry name" value="BLL4334 PROTEIN"/>
    <property type="match status" value="1"/>
</dbReference>
<dbReference type="PANTHER" id="PTHR36439:SF1">
    <property type="entry name" value="DUF1697 DOMAIN-CONTAINING PROTEIN"/>
    <property type="match status" value="1"/>
</dbReference>
<dbReference type="EMBL" id="SZUA01000001">
    <property type="protein sequence ID" value="TKR33896.1"/>
    <property type="molecule type" value="Genomic_DNA"/>
</dbReference>
<evidence type="ECO:0000313" key="2">
    <source>
        <dbReference type="Proteomes" id="UP000308707"/>
    </source>
</evidence>
<dbReference type="InterPro" id="IPR012545">
    <property type="entry name" value="DUF1697"/>
</dbReference>
<proteinExistence type="predicted"/>
<dbReference type="Proteomes" id="UP000308707">
    <property type="component" value="Unassembled WGS sequence"/>
</dbReference>
<protein>
    <submittedName>
        <fullName evidence="1">DUF1697 domain-containing protein</fullName>
    </submittedName>
</protein>
<evidence type="ECO:0000313" key="1">
    <source>
        <dbReference type="EMBL" id="TKR33896.1"/>
    </source>
</evidence>
<dbReference type="AlphaFoldDB" id="A0A4U5JXI6"/>
<organism evidence="1 2">
    <name type="scientific">Luteimonas gilva</name>
    <dbReference type="NCBI Taxonomy" id="2572684"/>
    <lineage>
        <taxon>Bacteria</taxon>
        <taxon>Pseudomonadati</taxon>
        <taxon>Pseudomonadota</taxon>
        <taxon>Gammaproteobacteria</taxon>
        <taxon>Lysobacterales</taxon>
        <taxon>Lysobacteraceae</taxon>
        <taxon>Luteimonas</taxon>
    </lineage>
</organism>
<reference evidence="1 2" key="1">
    <citation type="submission" date="2019-04" db="EMBL/GenBank/DDBJ databases">
        <title>Reference strain of H23.</title>
        <authorList>
            <person name="Luo X."/>
        </authorList>
    </citation>
    <scope>NUCLEOTIDE SEQUENCE [LARGE SCALE GENOMIC DNA]</scope>
    <source>
        <strain evidence="1 2">H23</strain>
    </source>
</reference>
<accession>A0A4U5JXI6</accession>
<comment type="caution">
    <text evidence="1">The sequence shown here is derived from an EMBL/GenBank/DDBJ whole genome shotgun (WGS) entry which is preliminary data.</text>
</comment>
<dbReference type="PIRSF" id="PIRSF008502">
    <property type="entry name" value="UCP008502"/>
    <property type="match status" value="1"/>
</dbReference>